<dbReference type="STRING" id="1247936.BN2475_190050"/>
<evidence type="ECO:0000313" key="2">
    <source>
        <dbReference type="Proteomes" id="UP000187012"/>
    </source>
</evidence>
<gene>
    <name evidence="1" type="ORF">BN2475_190050</name>
</gene>
<organism evidence="1 2">
    <name type="scientific">Paraburkholderia ribeironis</name>
    <dbReference type="NCBI Taxonomy" id="1247936"/>
    <lineage>
        <taxon>Bacteria</taxon>
        <taxon>Pseudomonadati</taxon>
        <taxon>Pseudomonadota</taxon>
        <taxon>Betaproteobacteria</taxon>
        <taxon>Burkholderiales</taxon>
        <taxon>Burkholderiaceae</taxon>
        <taxon>Paraburkholderia</taxon>
    </lineage>
</organism>
<protein>
    <submittedName>
        <fullName evidence="1">Uncharacterized protein</fullName>
    </submittedName>
</protein>
<dbReference type="Proteomes" id="UP000187012">
    <property type="component" value="Unassembled WGS sequence"/>
</dbReference>
<sequence>MGRQRRQGGRQRDGACDGVHCALGASVRAAVRCPGVHETASAVELAERLYARSAVVAVDALRGTALGASARFAAPIILRRATVRAAGALEWP</sequence>
<name>A0A1N7RVE2_9BURK</name>
<dbReference type="AlphaFoldDB" id="A0A1N7RVE2"/>
<dbReference type="EMBL" id="CYGX02000019">
    <property type="protein sequence ID" value="SIT39072.1"/>
    <property type="molecule type" value="Genomic_DNA"/>
</dbReference>
<evidence type="ECO:0000313" key="1">
    <source>
        <dbReference type="EMBL" id="SIT39072.1"/>
    </source>
</evidence>
<proteinExistence type="predicted"/>
<keyword evidence="2" id="KW-1185">Reference proteome</keyword>
<accession>A0A1N7RVE2</accession>
<reference evidence="1 2" key="1">
    <citation type="submission" date="2016-12" db="EMBL/GenBank/DDBJ databases">
        <authorList>
            <person name="Song W.-J."/>
            <person name="Kurnit D.M."/>
        </authorList>
    </citation>
    <scope>NUCLEOTIDE SEQUENCE [LARGE SCALE GENOMIC DNA]</scope>
    <source>
        <strain evidence="1 2">STM7296</strain>
    </source>
</reference>